<keyword evidence="3" id="KW-1185">Reference proteome</keyword>
<sequence>MLLAHAGVDHGDNCFVHLAGMKLRLGGFQAESKIGGGKHFCHLFPATGEVIFTFDALPDSQLKQKKLNLKLLAAASVWDILFDFDNSFKQTLSQADNSLTIKHTIPNMGLYAMQVSLQSDELEPSINNSQRFVFLVGFPIIKILVLIGFGFVLVLAYVLLKQLQAGAAKKH</sequence>
<dbReference type="STRING" id="1420851.AU255_13285"/>
<dbReference type="EMBL" id="LPUF01000002">
    <property type="protein sequence ID" value="OQK16077.1"/>
    <property type="molecule type" value="Genomic_DNA"/>
</dbReference>
<evidence type="ECO:0000256" key="1">
    <source>
        <dbReference type="SAM" id="Phobius"/>
    </source>
</evidence>
<proteinExistence type="predicted"/>
<dbReference type="AlphaFoldDB" id="A0A1V8M3E0"/>
<name>A0A1V8M3E0_9GAMM</name>
<evidence type="ECO:0000313" key="3">
    <source>
        <dbReference type="Proteomes" id="UP000191980"/>
    </source>
</evidence>
<gene>
    <name evidence="2" type="ORF">AU255_13285</name>
</gene>
<accession>A0A1V8M3E0</accession>
<keyword evidence="1" id="KW-0812">Transmembrane</keyword>
<feature type="transmembrane region" description="Helical" evidence="1">
    <location>
        <begin position="132"/>
        <end position="160"/>
    </location>
</feature>
<comment type="caution">
    <text evidence="2">The sequence shown here is derived from an EMBL/GenBank/DDBJ whole genome shotgun (WGS) entry which is preliminary data.</text>
</comment>
<dbReference type="Proteomes" id="UP000191980">
    <property type="component" value="Unassembled WGS sequence"/>
</dbReference>
<protein>
    <submittedName>
        <fullName evidence="2">Uncharacterized protein</fullName>
    </submittedName>
</protein>
<keyword evidence="1" id="KW-0472">Membrane</keyword>
<reference evidence="2 3" key="1">
    <citation type="submission" date="2015-12" db="EMBL/GenBank/DDBJ databases">
        <authorList>
            <person name="Shamseldin A."/>
            <person name="Moawad H."/>
            <person name="Abd El-Rahim W.M."/>
            <person name="Sadowsky M.J."/>
        </authorList>
    </citation>
    <scope>NUCLEOTIDE SEQUENCE [LARGE SCALE GENOMIC DNA]</scope>
    <source>
        <strain evidence="2 3">WF1</strain>
    </source>
</reference>
<evidence type="ECO:0000313" key="2">
    <source>
        <dbReference type="EMBL" id="OQK16077.1"/>
    </source>
</evidence>
<keyword evidence="1" id="KW-1133">Transmembrane helix</keyword>
<organism evidence="2 3">
    <name type="scientific">Methyloprofundus sedimenti</name>
    <dbReference type="NCBI Taxonomy" id="1420851"/>
    <lineage>
        <taxon>Bacteria</taxon>
        <taxon>Pseudomonadati</taxon>
        <taxon>Pseudomonadota</taxon>
        <taxon>Gammaproteobacteria</taxon>
        <taxon>Methylococcales</taxon>
        <taxon>Methylococcaceae</taxon>
        <taxon>Methyloprofundus</taxon>
    </lineage>
</organism>